<comment type="catalytic activity">
    <reaction evidence="10">
        <text>ATP + H2O = ADP + phosphate + H(+)</text>
        <dbReference type="Rhea" id="RHEA:13065"/>
        <dbReference type="ChEBI" id="CHEBI:15377"/>
        <dbReference type="ChEBI" id="CHEBI:15378"/>
        <dbReference type="ChEBI" id="CHEBI:30616"/>
        <dbReference type="ChEBI" id="CHEBI:43474"/>
        <dbReference type="ChEBI" id="CHEBI:456216"/>
        <dbReference type="EC" id="3.6.4.13"/>
    </reaction>
</comment>
<comment type="similarity">
    <text evidence="9">Belongs to the DEAD box helicase family.</text>
</comment>
<dbReference type="EC" id="3.6.4.13" evidence="10"/>
<keyword evidence="7 10" id="KW-0694">RNA-binding</keyword>
<evidence type="ECO:0000259" key="14">
    <source>
        <dbReference type="PROSITE" id="PS51195"/>
    </source>
</evidence>
<evidence type="ECO:0000256" key="5">
    <source>
        <dbReference type="ARBA" id="ARBA00022806"/>
    </source>
</evidence>
<comment type="caution">
    <text evidence="15">The sequence shown here is derived from an EMBL/GenBank/DDBJ whole genome shotgun (WGS) entry which is preliminary data.</text>
</comment>
<keyword evidence="5 9" id="KW-0347">Helicase</keyword>
<dbReference type="Pfam" id="PF00271">
    <property type="entry name" value="Helicase_C"/>
    <property type="match status" value="1"/>
</dbReference>
<evidence type="ECO:0000256" key="10">
    <source>
        <dbReference type="RuleBase" id="RU365068"/>
    </source>
</evidence>
<evidence type="ECO:0000256" key="3">
    <source>
        <dbReference type="ARBA" id="ARBA00022741"/>
    </source>
</evidence>
<dbReference type="PANTHER" id="PTHR24031">
    <property type="entry name" value="RNA HELICASE"/>
    <property type="match status" value="1"/>
</dbReference>
<name>A0A9P9A7K4_9PEZI</name>
<feature type="domain" description="DEAD-box RNA helicase Q" evidence="14">
    <location>
        <begin position="78"/>
        <end position="107"/>
    </location>
</feature>
<dbReference type="AlphaFoldDB" id="A0A9P9A7K4"/>
<protein>
    <recommendedName>
        <fullName evidence="10">ATP-dependent RNA helicase</fullName>
        <ecNumber evidence="10">3.6.4.13</ecNumber>
    </recommendedName>
</protein>
<dbReference type="SUPFAM" id="SSF52540">
    <property type="entry name" value="P-loop containing nucleoside triphosphate hydrolases"/>
    <property type="match status" value="2"/>
</dbReference>
<dbReference type="GO" id="GO:0016787">
    <property type="term" value="F:hydrolase activity"/>
    <property type="evidence" value="ECO:0007669"/>
    <property type="project" value="UniProtKB-KW"/>
</dbReference>
<organism evidence="15 16">
    <name type="scientific">Plectosphaerella plurivora</name>
    <dbReference type="NCBI Taxonomy" id="936078"/>
    <lineage>
        <taxon>Eukaryota</taxon>
        <taxon>Fungi</taxon>
        <taxon>Dikarya</taxon>
        <taxon>Ascomycota</taxon>
        <taxon>Pezizomycotina</taxon>
        <taxon>Sordariomycetes</taxon>
        <taxon>Hypocreomycetidae</taxon>
        <taxon>Glomerellales</taxon>
        <taxon>Plectosphaerellaceae</taxon>
        <taxon>Plectosphaerella</taxon>
    </lineage>
</organism>
<keyword evidence="4 9" id="KW-0378">Hydrolase</keyword>
<evidence type="ECO:0000256" key="7">
    <source>
        <dbReference type="ARBA" id="ARBA00022884"/>
    </source>
</evidence>
<feature type="compositionally biased region" description="Low complexity" evidence="11">
    <location>
        <begin position="57"/>
        <end position="73"/>
    </location>
</feature>
<feature type="domain" description="Helicase C-terminal" evidence="13">
    <location>
        <begin position="330"/>
        <end position="493"/>
    </location>
</feature>
<dbReference type="InterPro" id="IPR014014">
    <property type="entry name" value="RNA_helicase_DEAD_Q_motif"/>
</dbReference>
<dbReference type="InterPro" id="IPR000629">
    <property type="entry name" value="RNA-helicase_DEAD-box_CS"/>
</dbReference>
<dbReference type="SMART" id="SM00490">
    <property type="entry name" value="HELICc"/>
    <property type="match status" value="1"/>
</dbReference>
<feature type="region of interest" description="Disordered" evidence="11">
    <location>
        <begin position="57"/>
        <end position="76"/>
    </location>
</feature>
<evidence type="ECO:0000256" key="8">
    <source>
        <dbReference type="PROSITE-ProRule" id="PRU00552"/>
    </source>
</evidence>
<gene>
    <name evidence="15" type="ORF">F5X68DRAFT_153971</name>
</gene>
<feature type="domain" description="Helicase ATP-binding" evidence="12">
    <location>
        <begin position="110"/>
        <end position="301"/>
    </location>
</feature>
<reference evidence="15" key="1">
    <citation type="journal article" date="2021" name="Nat. Commun.">
        <title>Genetic determinants of endophytism in the Arabidopsis root mycobiome.</title>
        <authorList>
            <person name="Mesny F."/>
            <person name="Miyauchi S."/>
            <person name="Thiergart T."/>
            <person name="Pickel B."/>
            <person name="Atanasova L."/>
            <person name="Karlsson M."/>
            <person name="Huettel B."/>
            <person name="Barry K.W."/>
            <person name="Haridas S."/>
            <person name="Chen C."/>
            <person name="Bauer D."/>
            <person name="Andreopoulos W."/>
            <person name="Pangilinan J."/>
            <person name="LaButti K."/>
            <person name="Riley R."/>
            <person name="Lipzen A."/>
            <person name="Clum A."/>
            <person name="Drula E."/>
            <person name="Henrissat B."/>
            <person name="Kohler A."/>
            <person name="Grigoriev I.V."/>
            <person name="Martin F.M."/>
            <person name="Hacquard S."/>
        </authorList>
    </citation>
    <scope>NUCLEOTIDE SEQUENCE</scope>
    <source>
        <strain evidence="15">MPI-SDFR-AT-0117</strain>
    </source>
</reference>
<dbReference type="CDD" id="cd18787">
    <property type="entry name" value="SF2_C_DEAD"/>
    <property type="match status" value="1"/>
</dbReference>
<comment type="function">
    <text evidence="10">RNA helicase.</text>
</comment>
<evidence type="ECO:0000259" key="13">
    <source>
        <dbReference type="PROSITE" id="PS51194"/>
    </source>
</evidence>
<dbReference type="InterPro" id="IPR014001">
    <property type="entry name" value="Helicase_ATP-bd"/>
</dbReference>
<dbReference type="PROSITE" id="PS51194">
    <property type="entry name" value="HELICASE_CTER"/>
    <property type="match status" value="1"/>
</dbReference>
<dbReference type="Gene3D" id="3.40.50.300">
    <property type="entry name" value="P-loop containing nucleotide triphosphate hydrolases"/>
    <property type="match status" value="2"/>
</dbReference>
<keyword evidence="2" id="KW-0698">rRNA processing</keyword>
<dbReference type="GO" id="GO:0003723">
    <property type="term" value="F:RNA binding"/>
    <property type="evidence" value="ECO:0007669"/>
    <property type="project" value="UniProtKB-UniRule"/>
</dbReference>
<keyword evidence="6 9" id="KW-0067">ATP-binding</keyword>
<evidence type="ECO:0000256" key="1">
    <source>
        <dbReference type="ARBA" id="ARBA00004604"/>
    </source>
</evidence>
<dbReference type="Pfam" id="PF00270">
    <property type="entry name" value="DEAD"/>
    <property type="match status" value="1"/>
</dbReference>
<proteinExistence type="inferred from homology"/>
<feature type="region of interest" description="Disordered" evidence="11">
    <location>
        <begin position="589"/>
        <end position="689"/>
    </location>
</feature>
<dbReference type="GO" id="GO:0003724">
    <property type="term" value="F:RNA helicase activity"/>
    <property type="evidence" value="ECO:0007669"/>
    <property type="project" value="UniProtKB-EC"/>
</dbReference>
<dbReference type="GO" id="GO:0005730">
    <property type="term" value="C:nucleolus"/>
    <property type="evidence" value="ECO:0007669"/>
    <property type="project" value="UniProtKB-SubCell"/>
</dbReference>
<dbReference type="InterPro" id="IPR011545">
    <property type="entry name" value="DEAD/DEAH_box_helicase_dom"/>
</dbReference>
<dbReference type="PROSITE" id="PS51195">
    <property type="entry name" value="Q_MOTIF"/>
    <property type="match status" value="1"/>
</dbReference>
<dbReference type="EMBL" id="JAGSXJ010000014">
    <property type="protein sequence ID" value="KAH6685663.1"/>
    <property type="molecule type" value="Genomic_DNA"/>
</dbReference>
<evidence type="ECO:0000256" key="2">
    <source>
        <dbReference type="ARBA" id="ARBA00022552"/>
    </source>
</evidence>
<sequence>MLRQSLRRATQLRCAVAAPLVARQQLSILASAQRPTSSALKATSRILATSLPRWNSSEAAAVEEPASGESSEAPTRFDELTSLGVNEALIKNITQGMGYEKMSPVQSATIAPALKGMDLVAQAKTGTGKTLGFLVPIIQRMITEDPSLATRSAKFQARSDDIRGIVLSPTRELAEQIAVEAEKLTRGTGVVVQRAVGGTQKNSMLHKTAREGCHLMVATPGRLNDLLSDPRSNIAAPNIAAVVLDEADRMLDVGFKNELDEIMDKLPDTREKPRQTLLYSATIPSSVVQLARDWVRHDNFDFIQTVNPNEALTHDKVPQHVVTCEGWGNVLPSLFEVIEREHAAREADPEAVPFKAIVFMPSTASVDLAAQTYKGLSNKPRGLYSWHIHSKLSQQGRTRAAESFRKSRSGILFSSDVTARGMDFPNVTHVIQVGAISDREQYIHRLGRTGRQDKEGEGWLILSHTDLGAARQYLKGLPIKPNDTIKAASEDFRGELSEHTKRILDSMKSVDKPSLRAAYMSLFAQVTGQTAQGRITELKEWYVDGLGFPDTPRMGRNTAAKIGVARCHDLNMDGEDHYEDSYQSGGFGGGGGFGGRSGGGGFSRGGDRGGFSRGGDRGGDRGFSRRDNDDPFGKMSSGGDRGGFSRGGDRGFSRGGDRGFSRGGDRGGFRRGNDRGGRGRDSRDSDASF</sequence>
<dbReference type="Proteomes" id="UP000770015">
    <property type="component" value="Unassembled WGS sequence"/>
</dbReference>
<evidence type="ECO:0000256" key="6">
    <source>
        <dbReference type="ARBA" id="ARBA00022840"/>
    </source>
</evidence>
<dbReference type="InterPro" id="IPR001650">
    <property type="entry name" value="Helicase_C-like"/>
</dbReference>
<evidence type="ECO:0000313" key="16">
    <source>
        <dbReference type="Proteomes" id="UP000770015"/>
    </source>
</evidence>
<evidence type="ECO:0000256" key="9">
    <source>
        <dbReference type="RuleBase" id="RU000492"/>
    </source>
</evidence>
<dbReference type="PROSITE" id="PS00039">
    <property type="entry name" value="DEAD_ATP_HELICASE"/>
    <property type="match status" value="1"/>
</dbReference>
<evidence type="ECO:0000259" key="12">
    <source>
        <dbReference type="PROSITE" id="PS51192"/>
    </source>
</evidence>
<comment type="subcellular location">
    <subcellularLocation>
        <location evidence="1">Nucleus</location>
        <location evidence="1">Nucleolus</location>
    </subcellularLocation>
</comment>
<keyword evidence="16" id="KW-1185">Reference proteome</keyword>
<dbReference type="GO" id="GO:0006364">
    <property type="term" value="P:rRNA processing"/>
    <property type="evidence" value="ECO:0007669"/>
    <property type="project" value="UniProtKB-KW"/>
</dbReference>
<keyword evidence="3 9" id="KW-0547">Nucleotide-binding</keyword>
<accession>A0A9P9A7K4</accession>
<dbReference type="GO" id="GO:0005524">
    <property type="term" value="F:ATP binding"/>
    <property type="evidence" value="ECO:0007669"/>
    <property type="project" value="UniProtKB-UniRule"/>
</dbReference>
<dbReference type="InterPro" id="IPR027417">
    <property type="entry name" value="P-loop_NTPase"/>
</dbReference>
<evidence type="ECO:0000256" key="11">
    <source>
        <dbReference type="SAM" id="MobiDB-lite"/>
    </source>
</evidence>
<feature type="compositionally biased region" description="Gly residues" evidence="11">
    <location>
        <begin position="589"/>
        <end position="613"/>
    </location>
</feature>
<evidence type="ECO:0000313" key="15">
    <source>
        <dbReference type="EMBL" id="KAH6685663.1"/>
    </source>
</evidence>
<feature type="short sequence motif" description="Q motif" evidence="8">
    <location>
        <begin position="78"/>
        <end position="107"/>
    </location>
</feature>
<feature type="compositionally biased region" description="Basic and acidic residues" evidence="11">
    <location>
        <begin position="647"/>
        <end position="689"/>
    </location>
</feature>
<dbReference type="OrthoDB" id="193716at2759"/>
<feature type="compositionally biased region" description="Basic and acidic residues" evidence="11">
    <location>
        <begin position="614"/>
        <end position="632"/>
    </location>
</feature>
<comment type="domain">
    <text evidence="10">The Q motif is unique to and characteristic of the DEAD box family of RNA helicases and controls ATP binding and hydrolysis.</text>
</comment>
<dbReference type="PROSITE" id="PS51192">
    <property type="entry name" value="HELICASE_ATP_BIND_1"/>
    <property type="match status" value="1"/>
</dbReference>
<evidence type="ECO:0000256" key="4">
    <source>
        <dbReference type="ARBA" id="ARBA00022801"/>
    </source>
</evidence>
<dbReference type="SMART" id="SM00487">
    <property type="entry name" value="DEXDc"/>
    <property type="match status" value="1"/>
</dbReference>